<proteinExistence type="predicted"/>
<dbReference type="EMBL" id="BK016232">
    <property type="protein sequence ID" value="DAG03590.1"/>
    <property type="molecule type" value="Genomic_DNA"/>
</dbReference>
<accession>A0A8S5VA69</accession>
<organism evidence="1">
    <name type="scientific">Siphoviridae sp. cthGz5</name>
    <dbReference type="NCBI Taxonomy" id="2825613"/>
    <lineage>
        <taxon>Viruses</taxon>
        <taxon>Duplodnaviria</taxon>
        <taxon>Heunggongvirae</taxon>
        <taxon>Uroviricota</taxon>
        <taxon>Caudoviricetes</taxon>
    </lineage>
</organism>
<name>A0A8S5VA69_9CAUD</name>
<dbReference type="Pfam" id="PF06854">
    <property type="entry name" value="Phage_Gp15"/>
    <property type="match status" value="1"/>
</dbReference>
<evidence type="ECO:0008006" key="2">
    <source>
        <dbReference type="Google" id="ProtNLM"/>
    </source>
</evidence>
<evidence type="ECO:0000313" key="1">
    <source>
        <dbReference type="EMBL" id="DAG03590.1"/>
    </source>
</evidence>
<sequence length="172" mass="20040">MLSDPELTDDDKLLTMLELYYPGIVFDETTFREAIEKIFWFYRCGSEPRQTAGGDEGGETVFSYEYDADYIYAGFMSAYRIDLAKETLHWWQFRALFRSLPEDTQIMKIIGYRSMKISPKLSKEQKEHYKRMKRMYALPGRYEQTKAESDLTEILMNGGNPSALLNGEGDSK</sequence>
<reference evidence="1" key="1">
    <citation type="journal article" date="2021" name="Proc. Natl. Acad. Sci. U.S.A.">
        <title>A Catalog of Tens of Thousands of Viruses from Human Metagenomes Reveals Hidden Associations with Chronic Diseases.</title>
        <authorList>
            <person name="Tisza M.J."/>
            <person name="Buck C.B."/>
        </authorList>
    </citation>
    <scope>NUCLEOTIDE SEQUENCE</scope>
    <source>
        <strain evidence="1">CthGz5</strain>
    </source>
</reference>
<dbReference type="InterPro" id="IPR009660">
    <property type="entry name" value="Phage_A500_Gp15"/>
</dbReference>
<protein>
    <recommendedName>
        <fullName evidence="2">Bacteriophage Gp15 protein</fullName>
    </recommendedName>
</protein>